<reference evidence="2" key="3">
    <citation type="journal article" date="2017" name="Nature">
        <title>Genome sequence of the progenitor of the wheat D genome Aegilops tauschii.</title>
        <authorList>
            <person name="Luo M.C."/>
            <person name="Gu Y.Q."/>
            <person name="Puiu D."/>
            <person name="Wang H."/>
            <person name="Twardziok S.O."/>
            <person name="Deal K.R."/>
            <person name="Huo N."/>
            <person name="Zhu T."/>
            <person name="Wang L."/>
            <person name="Wang Y."/>
            <person name="McGuire P.E."/>
            <person name="Liu S."/>
            <person name="Long H."/>
            <person name="Ramasamy R.K."/>
            <person name="Rodriguez J.C."/>
            <person name="Van S.L."/>
            <person name="Yuan L."/>
            <person name="Wang Z."/>
            <person name="Xia Z."/>
            <person name="Xiao L."/>
            <person name="Anderson O.D."/>
            <person name="Ouyang S."/>
            <person name="Liang Y."/>
            <person name="Zimin A.V."/>
            <person name="Pertea G."/>
            <person name="Qi P."/>
            <person name="Bennetzen J.L."/>
            <person name="Dai X."/>
            <person name="Dawson M.W."/>
            <person name="Muller H.G."/>
            <person name="Kugler K."/>
            <person name="Rivarola-Duarte L."/>
            <person name="Spannagl M."/>
            <person name="Mayer K.F.X."/>
            <person name="Lu F.H."/>
            <person name="Bevan M.W."/>
            <person name="Leroy P."/>
            <person name="Li P."/>
            <person name="You F.M."/>
            <person name="Sun Q."/>
            <person name="Liu Z."/>
            <person name="Lyons E."/>
            <person name="Wicker T."/>
            <person name="Salzberg S.L."/>
            <person name="Devos K.M."/>
            <person name="Dvorak J."/>
        </authorList>
    </citation>
    <scope>NUCLEOTIDE SEQUENCE [LARGE SCALE GENOMIC DNA]</scope>
    <source>
        <strain evidence="2">cv. AL8/78</strain>
    </source>
</reference>
<sequence>NCSLILLSVLCVFDLDLIWLVLSSFFVSAMASHNYFHLLTAVLVLLLPADIFLFFLVLSDVCIPR</sequence>
<name>A0A453RA29_AEGTS</name>
<dbReference type="Proteomes" id="UP000015105">
    <property type="component" value="Chromosome 7D"/>
</dbReference>
<keyword evidence="1" id="KW-0472">Membrane</keyword>
<dbReference type="EnsemblPlants" id="AET7Gv20514800.14">
    <property type="protein sequence ID" value="AET7Gv20514800.14"/>
    <property type="gene ID" value="AET7Gv20514800"/>
</dbReference>
<evidence type="ECO:0000313" key="2">
    <source>
        <dbReference type="EnsemblPlants" id="AET7Gv20514800.14"/>
    </source>
</evidence>
<reference evidence="3" key="2">
    <citation type="journal article" date="2017" name="Nat. Plants">
        <title>The Aegilops tauschii genome reveals multiple impacts of transposons.</title>
        <authorList>
            <person name="Zhao G."/>
            <person name="Zou C."/>
            <person name="Li K."/>
            <person name="Wang K."/>
            <person name="Li T."/>
            <person name="Gao L."/>
            <person name="Zhang X."/>
            <person name="Wang H."/>
            <person name="Yang Z."/>
            <person name="Liu X."/>
            <person name="Jiang W."/>
            <person name="Mao L."/>
            <person name="Kong X."/>
            <person name="Jiao Y."/>
            <person name="Jia J."/>
        </authorList>
    </citation>
    <scope>NUCLEOTIDE SEQUENCE [LARGE SCALE GENOMIC DNA]</scope>
    <source>
        <strain evidence="3">cv. AL8/78</strain>
    </source>
</reference>
<feature type="transmembrane region" description="Helical" evidence="1">
    <location>
        <begin position="35"/>
        <end position="58"/>
    </location>
</feature>
<dbReference type="AlphaFoldDB" id="A0A453RA29"/>
<feature type="transmembrane region" description="Helical" evidence="1">
    <location>
        <begin position="7"/>
        <end position="29"/>
    </location>
</feature>
<reference evidence="2" key="5">
    <citation type="journal article" date="2021" name="G3 (Bethesda)">
        <title>Aegilops tauschii genome assembly Aet v5.0 features greater sequence contiguity and improved annotation.</title>
        <authorList>
            <person name="Wang L."/>
            <person name="Zhu T."/>
            <person name="Rodriguez J.C."/>
            <person name="Deal K.R."/>
            <person name="Dubcovsky J."/>
            <person name="McGuire P.E."/>
            <person name="Lux T."/>
            <person name="Spannagl M."/>
            <person name="Mayer K.F.X."/>
            <person name="Baldrich P."/>
            <person name="Meyers B.C."/>
            <person name="Huo N."/>
            <person name="Gu Y.Q."/>
            <person name="Zhou H."/>
            <person name="Devos K.M."/>
            <person name="Bennetzen J.L."/>
            <person name="Unver T."/>
            <person name="Budak H."/>
            <person name="Gulick P.J."/>
            <person name="Galiba G."/>
            <person name="Kalapos B."/>
            <person name="Nelson D.R."/>
            <person name="Li P."/>
            <person name="You F.M."/>
            <person name="Luo M.C."/>
            <person name="Dvorak J."/>
        </authorList>
    </citation>
    <scope>NUCLEOTIDE SEQUENCE [LARGE SCALE GENOMIC DNA]</scope>
    <source>
        <strain evidence="2">cv. AL8/78</strain>
    </source>
</reference>
<reference evidence="2" key="4">
    <citation type="submission" date="2019-03" db="UniProtKB">
        <authorList>
            <consortium name="EnsemblPlants"/>
        </authorList>
    </citation>
    <scope>IDENTIFICATION</scope>
</reference>
<keyword evidence="1" id="KW-0812">Transmembrane</keyword>
<reference evidence="3" key="1">
    <citation type="journal article" date="2014" name="Science">
        <title>Ancient hybridizations among the ancestral genomes of bread wheat.</title>
        <authorList>
            <consortium name="International Wheat Genome Sequencing Consortium,"/>
            <person name="Marcussen T."/>
            <person name="Sandve S.R."/>
            <person name="Heier L."/>
            <person name="Spannagl M."/>
            <person name="Pfeifer M."/>
            <person name="Jakobsen K.S."/>
            <person name="Wulff B.B."/>
            <person name="Steuernagel B."/>
            <person name="Mayer K.F."/>
            <person name="Olsen O.A."/>
        </authorList>
    </citation>
    <scope>NUCLEOTIDE SEQUENCE [LARGE SCALE GENOMIC DNA]</scope>
    <source>
        <strain evidence="3">cv. AL8/78</strain>
    </source>
</reference>
<protein>
    <submittedName>
        <fullName evidence="2">Uncharacterized protein</fullName>
    </submittedName>
</protein>
<organism evidence="2 3">
    <name type="scientific">Aegilops tauschii subsp. strangulata</name>
    <name type="common">Goatgrass</name>
    <dbReference type="NCBI Taxonomy" id="200361"/>
    <lineage>
        <taxon>Eukaryota</taxon>
        <taxon>Viridiplantae</taxon>
        <taxon>Streptophyta</taxon>
        <taxon>Embryophyta</taxon>
        <taxon>Tracheophyta</taxon>
        <taxon>Spermatophyta</taxon>
        <taxon>Magnoliopsida</taxon>
        <taxon>Liliopsida</taxon>
        <taxon>Poales</taxon>
        <taxon>Poaceae</taxon>
        <taxon>BOP clade</taxon>
        <taxon>Pooideae</taxon>
        <taxon>Triticodae</taxon>
        <taxon>Triticeae</taxon>
        <taxon>Triticinae</taxon>
        <taxon>Aegilops</taxon>
    </lineage>
</organism>
<evidence type="ECO:0000313" key="3">
    <source>
        <dbReference type="Proteomes" id="UP000015105"/>
    </source>
</evidence>
<dbReference type="Gramene" id="AET7Gv20514800.14">
    <property type="protein sequence ID" value="AET7Gv20514800.14"/>
    <property type="gene ID" value="AET7Gv20514800"/>
</dbReference>
<evidence type="ECO:0000256" key="1">
    <source>
        <dbReference type="SAM" id="Phobius"/>
    </source>
</evidence>
<keyword evidence="3" id="KW-1185">Reference proteome</keyword>
<keyword evidence="1" id="KW-1133">Transmembrane helix</keyword>
<accession>A0A453RA29</accession>
<proteinExistence type="predicted"/>